<name>A0A060R863_9BACT</name>
<evidence type="ECO:0000259" key="1">
    <source>
        <dbReference type="Pfam" id="PF00717"/>
    </source>
</evidence>
<dbReference type="InterPro" id="IPR036286">
    <property type="entry name" value="LexA/Signal_pep-like_sf"/>
</dbReference>
<dbReference type="EMBL" id="HG934468">
    <property type="protein sequence ID" value="CDN31562.1"/>
    <property type="molecule type" value="Genomic_DNA"/>
</dbReference>
<keyword evidence="3" id="KW-1185">Reference proteome</keyword>
<dbReference type="Proteomes" id="UP000027616">
    <property type="component" value="Chromosome I"/>
</dbReference>
<sequence>MSEILQIGQNAYSMIENGKIKLTDRNRHILTDRLKINPIWLDTGIGDMMLDTTPRRAMVQTCNAEQHRGVPFFNKPVTGSLLISFDDMARDTPEYNIDYKPFNDCTFYRPVYGESMSPKFNSGDVVACKRVVNKELILYGETYLCMVKLDSDFYETIKILRKHKQQPEKIILKPLNPNYDETEVPLDAIIDLYIIKGKIERNL</sequence>
<gene>
    <name evidence="2" type="ORF">BN938_1475</name>
</gene>
<dbReference type="KEGG" id="rbc:BN938_1475"/>
<proteinExistence type="predicted"/>
<dbReference type="Gene3D" id="2.10.109.10">
    <property type="entry name" value="Umud Fragment, subunit A"/>
    <property type="match status" value="1"/>
</dbReference>
<dbReference type="AlphaFoldDB" id="A0A060R863"/>
<dbReference type="InterPro" id="IPR015927">
    <property type="entry name" value="Peptidase_S24_S26A/B/C"/>
</dbReference>
<dbReference type="HOGENOM" id="CLU_074799_3_0_10"/>
<dbReference type="SUPFAM" id="SSF51306">
    <property type="entry name" value="LexA/Signal peptidase"/>
    <property type="match status" value="1"/>
</dbReference>
<dbReference type="STRING" id="1433126.BN938_1475"/>
<feature type="domain" description="Peptidase S24/S26A/S26B/S26C" evidence="1">
    <location>
        <begin position="103"/>
        <end position="186"/>
    </location>
</feature>
<accession>A0A060R863</accession>
<dbReference type="CDD" id="cd06529">
    <property type="entry name" value="S24_LexA-like"/>
    <property type="match status" value="1"/>
</dbReference>
<dbReference type="eggNOG" id="COG2932">
    <property type="taxonomic scope" value="Bacteria"/>
</dbReference>
<reference evidence="2 3" key="1">
    <citation type="journal article" date="2015" name="Genome Announc.">
        <title>Complete Genome Sequence of the Novel Leech Symbiont Mucinivorans hirudinis M3T.</title>
        <authorList>
            <person name="Nelson M.C."/>
            <person name="Bomar L."/>
            <person name="Graf J."/>
        </authorList>
    </citation>
    <scope>NUCLEOTIDE SEQUENCE [LARGE SCALE GENOMIC DNA]</scope>
    <source>
        <strain evidence="3">M3</strain>
    </source>
</reference>
<evidence type="ECO:0000313" key="2">
    <source>
        <dbReference type="EMBL" id="CDN31562.1"/>
    </source>
</evidence>
<dbReference type="Pfam" id="PF00717">
    <property type="entry name" value="Peptidase_S24"/>
    <property type="match status" value="1"/>
</dbReference>
<evidence type="ECO:0000313" key="3">
    <source>
        <dbReference type="Proteomes" id="UP000027616"/>
    </source>
</evidence>
<protein>
    <recommendedName>
        <fullName evidence="1">Peptidase S24/S26A/S26B/S26C domain-containing protein</fullName>
    </recommendedName>
</protein>
<dbReference type="InterPro" id="IPR039418">
    <property type="entry name" value="LexA-like"/>
</dbReference>
<organism evidence="2 3">
    <name type="scientific">Mucinivorans hirudinis</name>
    <dbReference type="NCBI Taxonomy" id="1433126"/>
    <lineage>
        <taxon>Bacteria</taxon>
        <taxon>Pseudomonadati</taxon>
        <taxon>Bacteroidota</taxon>
        <taxon>Bacteroidia</taxon>
        <taxon>Bacteroidales</taxon>
        <taxon>Rikenellaceae</taxon>
        <taxon>Mucinivorans</taxon>
    </lineage>
</organism>